<feature type="binding site" evidence="5">
    <location>
        <position position="95"/>
    </location>
    <ligand>
        <name>spermidine</name>
        <dbReference type="ChEBI" id="CHEBI:57834"/>
    </ligand>
</feature>
<dbReference type="GO" id="GO:0008295">
    <property type="term" value="P:spermidine biosynthetic process"/>
    <property type="evidence" value="ECO:0007669"/>
    <property type="project" value="UniProtKB-UniRule"/>
</dbReference>
<protein>
    <recommendedName>
        <fullName evidence="5">Polyamine aminopropyltransferase</fullName>
    </recommendedName>
    <alternativeName>
        <fullName evidence="5">Putrescine aminopropyltransferase</fullName>
        <shortName evidence="5">PAPT</shortName>
    </alternativeName>
    <alternativeName>
        <fullName evidence="5">Spermidine synthase</fullName>
        <shortName evidence="5">SPDS</shortName>
        <shortName evidence="5">SPDSY</shortName>
        <ecNumber evidence="5">2.5.1.16</ecNumber>
    </alternativeName>
</protein>
<feature type="binding site" evidence="5">
    <location>
        <begin position="146"/>
        <end position="147"/>
    </location>
    <ligand>
        <name>S-methyl-5'-thioadenosine</name>
        <dbReference type="ChEBI" id="CHEBI:17509"/>
    </ligand>
</feature>
<dbReference type="InterPro" id="IPR035246">
    <property type="entry name" value="Spermidine_synt_N"/>
</dbReference>
<comment type="catalytic activity">
    <reaction evidence="5 8">
        <text>S-adenosyl 3-(methylsulfanyl)propylamine + putrescine = S-methyl-5'-thioadenosine + spermidine + H(+)</text>
        <dbReference type="Rhea" id="RHEA:12721"/>
        <dbReference type="ChEBI" id="CHEBI:15378"/>
        <dbReference type="ChEBI" id="CHEBI:17509"/>
        <dbReference type="ChEBI" id="CHEBI:57443"/>
        <dbReference type="ChEBI" id="CHEBI:57834"/>
        <dbReference type="ChEBI" id="CHEBI:326268"/>
        <dbReference type="EC" id="2.5.1.16"/>
    </reaction>
</comment>
<evidence type="ECO:0000256" key="1">
    <source>
        <dbReference type="ARBA" id="ARBA00007867"/>
    </source>
</evidence>
<dbReference type="AlphaFoldDB" id="A0A2G6MU71"/>
<dbReference type="SUPFAM" id="SSF53335">
    <property type="entry name" value="S-adenosyl-L-methionine-dependent methyltransferases"/>
    <property type="match status" value="1"/>
</dbReference>
<dbReference type="NCBIfam" id="NF002010">
    <property type="entry name" value="PRK00811.1"/>
    <property type="match status" value="1"/>
</dbReference>
<evidence type="ECO:0000313" key="10">
    <source>
        <dbReference type="EMBL" id="PIE63500.1"/>
    </source>
</evidence>
<dbReference type="PANTHER" id="PTHR11558">
    <property type="entry name" value="SPERMIDINE/SPERMINE SYNTHASE"/>
    <property type="match status" value="1"/>
</dbReference>
<keyword evidence="3 5" id="KW-0745">Spermidine biosynthesis</keyword>
<feature type="binding site" evidence="5">
    <location>
        <position position="115"/>
    </location>
    <ligand>
        <name>S-methyl-5'-thioadenosine</name>
        <dbReference type="ChEBI" id="CHEBI:17509"/>
    </ligand>
</feature>
<name>A0A2G6MU71_9BACT</name>
<dbReference type="Pfam" id="PF01564">
    <property type="entry name" value="Spermine_synth"/>
    <property type="match status" value="1"/>
</dbReference>
<feature type="active site" description="Proton acceptor" evidence="5 6">
    <location>
        <position position="164"/>
    </location>
</feature>
<dbReference type="FunFam" id="3.40.50.150:FF:000013">
    <property type="entry name" value="Spermidine synthase"/>
    <property type="match status" value="1"/>
</dbReference>
<dbReference type="GO" id="GO:0005829">
    <property type="term" value="C:cytosol"/>
    <property type="evidence" value="ECO:0007669"/>
    <property type="project" value="TreeGrafter"/>
</dbReference>
<comment type="pathway">
    <text evidence="5">Amine and polyamine biosynthesis; spermidine biosynthesis; spermidine from putrescine: step 1/1.</text>
</comment>
<reference evidence="10 11" key="1">
    <citation type="submission" date="2017-10" db="EMBL/GenBank/DDBJ databases">
        <title>Novel microbial diversity and functional potential in the marine mammal oral microbiome.</title>
        <authorList>
            <person name="Dudek N.K."/>
            <person name="Sun C.L."/>
            <person name="Burstein D."/>
            <person name="Kantor R.S."/>
            <person name="Aliaga Goltsman D.S."/>
            <person name="Bik E.M."/>
            <person name="Thomas B.C."/>
            <person name="Banfield J.F."/>
            <person name="Relman D.A."/>
        </authorList>
    </citation>
    <scope>NUCLEOTIDE SEQUENCE [LARGE SCALE GENOMIC DNA]</scope>
    <source>
        <strain evidence="10">DOLJORAL78_47_202</strain>
    </source>
</reference>
<proteinExistence type="inferred from homology"/>
<evidence type="ECO:0000256" key="4">
    <source>
        <dbReference type="ARBA" id="ARBA00023115"/>
    </source>
</evidence>
<comment type="function">
    <text evidence="5">Catalyzes the irreversible transfer of a propylamine group from the amino donor S-adenosylmethioninamine (decarboxy-AdoMet) to putrescine (1,4-diaminobutane) to yield spermidine.</text>
</comment>
<sequence length="290" mass="32585">MTYSGILHNGWFSEICPMWEGIAVSLKVDELLYSKKSRFQQIDLYQTRSHGRMLVLDGIIQLTERDEFSYQEMMAHLPLFSHPNPENVLVIGGGDGGVLREINRHDHVRFIDFCEIDEEVISVSKRFLPSMACGFDDSRVIVHIKDGASFVREHPGCYDVIIVDSSDPVGPGDVLFKDPFYQDLRHALKPGGLIATQGESFFLHPDWVEKLMGITRSLFPVCAYANIIVPTYTGGHIGVCMGSLGPELVEPARPVPQRLQSQLKYYSSGVHRAAFVLPYFADNILKGKRV</sequence>
<feature type="domain" description="PABS" evidence="9">
    <location>
        <begin position="9"/>
        <end position="244"/>
    </location>
</feature>
<dbReference type="PROSITE" id="PS01330">
    <property type="entry name" value="PABS_1"/>
    <property type="match status" value="1"/>
</dbReference>
<dbReference type="UniPathway" id="UPA00248">
    <property type="reaction ID" value="UER00314"/>
</dbReference>
<dbReference type="InterPro" id="IPR030374">
    <property type="entry name" value="PABS"/>
</dbReference>
<dbReference type="HAMAP" id="MF_00198">
    <property type="entry name" value="Spermidine_synth"/>
    <property type="match status" value="1"/>
</dbReference>
<evidence type="ECO:0000256" key="7">
    <source>
        <dbReference type="RuleBase" id="RU003836"/>
    </source>
</evidence>
<comment type="subunit">
    <text evidence="5">Homodimer or homotetramer.</text>
</comment>
<evidence type="ECO:0000256" key="5">
    <source>
        <dbReference type="HAMAP-Rule" id="MF_00198"/>
    </source>
</evidence>
<dbReference type="InterPro" id="IPR029063">
    <property type="entry name" value="SAM-dependent_MTases_sf"/>
</dbReference>
<comment type="caution">
    <text evidence="5">Lacks conserved residue(s) required for the propagation of feature annotation.</text>
</comment>
<comment type="similarity">
    <text evidence="1 5 7">Belongs to the spermidine/spermine synthase family.</text>
</comment>
<dbReference type="EC" id="2.5.1.16" evidence="5"/>
<dbReference type="EMBL" id="PDTI01000002">
    <property type="protein sequence ID" value="PIE63500.1"/>
    <property type="molecule type" value="Genomic_DNA"/>
</dbReference>
<feature type="binding site" evidence="5">
    <location>
        <begin position="164"/>
        <end position="167"/>
    </location>
    <ligand>
        <name>spermidine</name>
        <dbReference type="ChEBI" id="CHEBI:57834"/>
    </ligand>
</feature>
<dbReference type="Pfam" id="PF17284">
    <property type="entry name" value="Spermine_synt_N"/>
    <property type="match status" value="1"/>
</dbReference>
<evidence type="ECO:0000313" key="11">
    <source>
        <dbReference type="Proteomes" id="UP000231203"/>
    </source>
</evidence>
<evidence type="ECO:0000259" key="9">
    <source>
        <dbReference type="PROSITE" id="PS51006"/>
    </source>
</evidence>
<dbReference type="InterPro" id="IPR037163">
    <property type="entry name" value="Spermidine_synt_N_sf"/>
</dbReference>
<dbReference type="CDD" id="cd02440">
    <property type="entry name" value="AdoMet_MTases"/>
    <property type="match status" value="1"/>
</dbReference>
<evidence type="ECO:0000256" key="2">
    <source>
        <dbReference type="ARBA" id="ARBA00022679"/>
    </source>
</evidence>
<dbReference type="Gene3D" id="3.40.50.150">
    <property type="entry name" value="Vaccinia Virus protein VP39"/>
    <property type="match status" value="1"/>
</dbReference>
<dbReference type="InterPro" id="IPR030373">
    <property type="entry name" value="PABS_CS"/>
</dbReference>
<dbReference type="Proteomes" id="UP000231203">
    <property type="component" value="Unassembled WGS sequence"/>
</dbReference>
<feature type="binding site" evidence="5">
    <location>
        <position position="40"/>
    </location>
    <ligand>
        <name>S-methyl-5'-thioadenosine</name>
        <dbReference type="ChEBI" id="CHEBI:17509"/>
    </ligand>
</feature>
<feature type="binding site" evidence="5">
    <location>
        <position position="171"/>
    </location>
    <ligand>
        <name>S-methyl-5'-thioadenosine</name>
        <dbReference type="ChEBI" id="CHEBI:17509"/>
    </ligand>
</feature>
<accession>A0A2G6MU71</accession>
<evidence type="ECO:0000256" key="6">
    <source>
        <dbReference type="PROSITE-ProRule" id="PRU00354"/>
    </source>
</evidence>
<evidence type="ECO:0000256" key="8">
    <source>
        <dbReference type="RuleBase" id="RU003837"/>
    </source>
</evidence>
<dbReference type="PROSITE" id="PS51006">
    <property type="entry name" value="PABS_2"/>
    <property type="match status" value="1"/>
</dbReference>
<evidence type="ECO:0000256" key="3">
    <source>
        <dbReference type="ARBA" id="ARBA00023066"/>
    </source>
</evidence>
<organism evidence="10 11">
    <name type="scientific">Desulfobacter postgatei</name>
    <dbReference type="NCBI Taxonomy" id="2293"/>
    <lineage>
        <taxon>Bacteria</taxon>
        <taxon>Pseudomonadati</taxon>
        <taxon>Thermodesulfobacteriota</taxon>
        <taxon>Desulfobacteria</taxon>
        <taxon>Desulfobacterales</taxon>
        <taxon>Desulfobacteraceae</taxon>
        <taxon>Desulfobacter</taxon>
    </lineage>
</organism>
<comment type="caution">
    <text evidence="10">The sequence shown here is derived from an EMBL/GenBank/DDBJ whole genome shotgun (WGS) entry which is preliminary data.</text>
</comment>
<gene>
    <name evidence="5" type="primary">speE</name>
    <name evidence="10" type="ORF">CSA25_00075</name>
</gene>
<dbReference type="Gene3D" id="2.30.140.10">
    <property type="entry name" value="Spermidine synthase, tetramerisation domain"/>
    <property type="match status" value="1"/>
</dbReference>
<dbReference type="PANTHER" id="PTHR11558:SF11">
    <property type="entry name" value="SPERMIDINE SYNTHASE"/>
    <property type="match status" value="1"/>
</dbReference>
<dbReference type="NCBIfam" id="TIGR00417">
    <property type="entry name" value="speE"/>
    <property type="match status" value="1"/>
</dbReference>
<keyword evidence="2 5" id="KW-0808">Transferase</keyword>
<keyword evidence="4 5" id="KW-0620">Polyamine biosynthesis</keyword>
<dbReference type="InterPro" id="IPR001045">
    <property type="entry name" value="Spermi_synthase"/>
</dbReference>
<dbReference type="GO" id="GO:0004766">
    <property type="term" value="F:spermidine synthase activity"/>
    <property type="evidence" value="ECO:0007669"/>
    <property type="project" value="UniProtKB-UniRule"/>
</dbReference>